<dbReference type="Gene3D" id="3.40.50.2000">
    <property type="entry name" value="Glycogen Phosphorylase B"/>
    <property type="match status" value="1"/>
</dbReference>
<evidence type="ECO:0000313" key="2">
    <source>
        <dbReference type="EMBL" id="SDT95737.1"/>
    </source>
</evidence>
<dbReference type="EMBL" id="LT629785">
    <property type="protein sequence ID" value="SDT95737.1"/>
    <property type="molecule type" value="Genomic_DNA"/>
</dbReference>
<organism evidence="2 3">
    <name type="scientific">Pseudomonas pohangensis</name>
    <dbReference type="NCBI Taxonomy" id="364197"/>
    <lineage>
        <taxon>Bacteria</taxon>
        <taxon>Pseudomonadati</taxon>
        <taxon>Pseudomonadota</taxon>
        <taxon>Gammaproteobacteria</taxon>
        <taxon>Pseudomonadales</taxon>
        <taxon>Pseudomonadaceae</taxon>
        <taxon>Pseudomonas</taxon>
    </lineage>
</organism>
<gene>
    <name evidence="2" type="ORF">SAMN05216296_0878</name>
</gene>
<dbReference type="PANTHER" id="PTHR12526">
    <property type="entry name" value="GLYCOSYLTRANSFERASE"/>
    <property type="match status" value="1"/>
</dbReference>
<keyword evidence="2" id="KW-0808">Transferase</keyword>
<dbReference type="Proteomes" id="UP000243232">
    <property type="component" value="Chromosome I"/>
</dbReference>
<dbReference type="RefSeq" id="WP_090193264.1">
    <property type="nucleotide sequence ID" value="NZ_LT629785.1"/>
</dbReference>
<reference evidence="3" key="1">
    <citation type="submission" date="2016-10" db="EMBL/GenBank/DDBJ databases">
        <authorList>
            <person name="Varghese N."/>
            <person name="Submissions S."/>
        </authorList>
    </citation>
    <scope>NUCLEOTIDE SEQUENCE [LARGE SCALE GENOMIC DNA]</scope>
    <source>
        <strain evidence="3">DSM 17875</strain>
    </source>
</reference>
<dbReference type="Pfam" id="PF00534">
    <property type="entry name" value="Glycos_transf_1"/>
    <property type="match status" value="1"/>
</dbReference>
<dbReference type="OrthoDB" id="9802525at2"/>
<proteinExistence type="predicted"/>
<dbReference type="GO" id="GO:1901135">
    <property type="term" value="P:carbohydrate derivative metabolic process"/>
    <property type="evidence" value="ECO:0007669"/>
    <property type="project" value="UniProtKB-ARBA"/>
</dbReference>
<sequence>MTSLLDKCSLSKVVHLIPYDGIGGVEVAAKSLPGGIHGCFEFHKYFLADKGRAGKAAFQHAGLLASVNDPRNFIRAISWLIEFRPNLVIASLWRSCVLLILLKIVRPWTKSVVFLHFANDVHFLDKVFTRMAMAIATEIWTDSEATRQARIPKRLLHRSRVISFMVEPVLQKAIPMVRPKFIFWGRLNSQKGLDRALELFSRIKFEFPAASFAVIGPDGGQRSDLLKQVDRLGLRHAVEFHGPMSRSQITQLAAEHSFYLQTSVMEGMAMSVVEAMQLGLVPVVTPVGEIANYCTDGESAIFVSDIQQAVLRIGALLEHPAAFSLMASAAQALWQGKRLYRDDVLAACNELLNSRTTS</sequence>
<dbReference type="InterPro" id="IPR001296">
    <property type="entry name" value="Glyco_trans_1"/>
</dbReference>
<dbReference type="GO" id="GO:0016757">
    <property type="term" value="F:glycosyltransferase activity"/>
    <property type="evidence" value="ECO:0007669"/>
    <property type="project" value="InterPro"/>
</dbReference>
<dbReference type="PANTHER" id="PTHR12526:SF630">
    <property type="entry name" value="GLYCOSYLTRANSFERASE"/>
    <property type="match status" value="1"/>
</dbReference>
<keyword evidence="3" id="KW-1185">Reference proteome</keyword>
<dbReference type="CDD" id="cd03801">
    <property type="entry name" value="GT4_PimA-like"/>
    <property type="match status" value="1"/>
</dbReference>
<dbReference type="AlphaFoldDB" id="A0A1H2EKU8"/>
<protein>
    <submittedName>
        <fullName evidence="2">Glycosyltransferase involved in cell wall bisynthesis</fullName>
    </submittedName>
</protein>
<evidence type="ECO:0000259" key="1">
    <source>
        <dbReference type="Pfam" id="PF00534"/>
    </source>
</evidence>
<name>A0A1H2EKU8_9PSED</name>
<feature type="domain" description="Glycosyl transferase family 1" evidence="1">
    <location>
        <begin position="173"/>
        <end position="320"/>
    </location>
</feature>
<dbReference type="STRING" id="364197.SAMN05216296_0878"/>
<evidence type="ECO:0000313" key="3">
    <source>
        <dbReference type="Proteomes" id="UP000243232"/>
    </source>
</evidence>
<dbReference type="SUPFAM" id="SSF53756">
    <property type="entry name" value="UDP-Glycosyltransferase/glycogen phosphorylase"/>
    <property type="match status" value="1"/>
</dbReference>
<accession>A0A1H2EKU8</accession>